<dbReference type="EMBL" id="JAIWYP010000004">
    <property type="protein sequence ID" value="KAH3841074.1"/>
    <property type="molecule type" value="Genomic_DNA"/>
</dbReference>
<comment type="caution">
    <text evidence="1">The sequence shown here is derived from an EMBL/GenBank/DDBJ whole genome shotgun (WGS) entry which is preliminary data.</text>
</comment>
<protein>
    <submittedName>
        <fullName evidence="1">Uncharacterized protein</fullName>
    </submittedName>
</protein>
<evidence type="ECO:0000313" key="2">
    <source>
        <dbReference type="Proteomes" id="UP000828390"/>
    </source>
</evidence>
<sequence length="103" mass="12175">MKWTCSLIRLVEQCHDSPLYAQQYAALDDVPNVANNVEVTVPQYLPDDFKTIFRMTRGTFERVLEKISTDDQLRRKIATRGREQVPLDKDLLMTLWYLGNWRQ</sequence>
<reference evidence="1" key="1">
    <citation type="journal article" date="2019" name="bioRxiv">
        <title>The Genome of the Zebra Mussel, Dreissena polymorpha: A Resource for Invasive Species Research.</title>
        <authorList>
            <person name="McCartney M.A."/>
            <person name="Auch B."/>
            <person name="Kono T."/>
            <person name="Mallez S."/>
            <person name="Zhang Y."/>
            <person name="Obille A."/>
            <person name="Becker A."/>
            <person name="Abrahante J.E."/>
            <person name="Garbe J."/>
            <person name="Badalamenti J.P."/>
            <person name="Herman A."/>
            <person name="Mangelson H."/>
            <person name="Liachko I."/>
            <person name="Sullivan S."/>
            <person name="Sone E.D."/>
            <person name="Koren S."/>
            <person name="Silverstein K.A.T."/>
            <person name="Beckman K.B."/>
            <person name="Gohl D.M."/>
        </authorList>
    </citation>
    <scope>NUCLEOTIDE SEQUENCE</scope>
    <source>
        <strain evidence="1">Duluth1</strain>
        <tissue evidence="1">Whole animal</tissue>
    </source>
</reference>
<dbReference type="Proteomes" id="UP000828390">
    <property type="component" value="Unassembled WGS sequence"/>
</dbReference>
<name>A0A9D4KKA9_DREPO</name>
<reference evidence="1" key="2">
    <citation type="submission" date="2020-11" db="EMBL/GenBank/DDBJ databases">
        <authorList>
            <person name="McCartney M.A."/>
            <person name="Auch B."/>
            <person name="Kono T."/>
            <person name="Mallez S."/>
            <person name="Becker A."/>
            <person name="Gohl D.M."/>
            <person name="Silverstein K.A.T."/>
            <person name="Koren S."/>
            <person name="Bechman K.B."/>
            <person name="Herman A."/>
            <person name="Abrahante J.E."/>
            <person name="Garbe J."/>
        </authorList>
    </citation>
    <scope>NUCLEOTIDE SEQUENCE</scope>
    <source>
        <strain evidence="1">Duluth1</strain>
        <tissue evidence="1">Whole animal</tissue>
    </source>
</reference>
<evidence type="ECO:0000313" key="1">
    <source>
        <dbReference type="EMBL" id="KAH3841074.1"/>
    </source>
</evidence>
<dbReference type="AlphaFoldDB" id="A0A9D4KKA9"/>
<gene>
    <name evidence="1" type="ORF">DPMN_114532</name>
</gene>
<proteinExistence type="predicted"/>
<keyword evidence="2" id="KW-1185">Reference proteome</keyword>
<organism evidence="1 2">
    <name type="scientific">Dreissena polymorpha</name>
    <name type="common">Zebra mussel</name>
    <name type="synonym">Mytilus polymorpha</name>
    <dbReference type="NCBI Taxonomy" id="45954"/>
    <lineage>
        <taxon>Eukaryota</taxon>
        <taxon>Metazoa</taxon>
        <taxon>Spiralia</taxon>
        <taxon>Lophotrochozoa</taxon>
        <taxon>Mollusca</taxon>
        <taxon>Bivalvia</taxon>
        <taxon>Autobranchia</taxon>
        <taxon>Heteroconchia</taxon>
        <taxon>Euheterodonta</taxon>
        <taxon>Imparidentia</taxon>
        <taxon>Neoheterodontei</taxon>
        <taxon>Myida</taxon>
        <taxon>Dreissenoidea</taxon>
        <taxon>Dreissenidae</taxon>
        <taxon>Dreissena</taxon>
    </lineage>
</organism>
<accession>A0A9D4KKA9</accession>